<dbReference type="eggNOG" id="COG3391">
    <property type="taxonomic scope" value="Bacteria"/>
</dbReference>
<dbReference type="Pfam" id="PF06433">
    <property type="entry name" value="Me-amine-dh_H"/>
    <property type="match status" value="1"/>
</dbReference>
<dbReference type="EC" id="1.4.9.2" evidence="10"/>
<dbReference type="GO" id="GO:0030059">
    <property type="term" value="F:aralkylamine dehydrogenase (azurin) activity"/>
    <property type="evidence" value="ECO:0007669"/>
    <property type="project" value="UniProtKB-EC"/>
</dbReference>
<gene>
    <name evidence="10" type="ORF">NOR51B_286</name>
</gene>
<evidence type="ECO:0000256" key="7">
    <source>
        <dbReference type="ARBA" id="ARBA00023002"/>
    </source>
</evidence>
<keyword evidence="11" id="KW-1185">Reference proteome</keyword>
<feature type="chain" id="PRO_5002876623" evidence="9">
    <location>
        <begin position="20"/>
        <end position="368"/>
    </location>
</feature>
<keyword evidence="4 9" id="KW-0732">Signal</keyword>
<dbReference type="GO" id="GO:0030058">
    <property type="term" value="F:aliphatic amine dehydrogenase activity"/>
    <property type="evidence" value="ECO:0007669"/>
    <property type="project" value="InterPro"/>
</dbReference>
<keyword evidence="3" id="KW-0813">Transport</keyword>
<dbReference type="InterPro" id="IPR015943">
    <property type="entry name" value="WD40/YVTN_repeat-like_dom_sf"/>
</dbReference>
<keyword evidence="6" id="KW-0249">Electron transport</keyword>
<proteinExistence type="inferred from homology"/>
<dbReference type="GO" id="GO:0042597">
    <property type="term" value="C:periplasmic space"/>
    <property type="evidence" value="ECO:0007669"/>
    <property type="project" value="UniProtKB-SubCell"/>
</dbReference>
<protein>
    <submittedName>
        <fullName evidence="10">Putative aralkylamine dehydrogenase heavy chain</fullName>
        <ecNumber evidence="10">1.4.9.2</ecNumber>
    </submittedName>
</protein>
<evidence type="ECO:0000256" key="1">
    <source>
        <dbReference type="ARBA" id="ARBA00004418"/>
    </source>
</evidence>
<dbReference type="OrthoDB" id="185182at2"/>
<dbReference type="EMBL" id="DS999411">
    <property type="protein sequence ID" value="EED34349.1"/>
    <property type="molecule type" value="Genomic_DNA"/>
</dbReference>
<dbReference type="STRING" id="565045.NOR51B_286"/>
<feature type="signal peptide" evidence="9">
    <location>
        <begin position="1"/>
        <end position="19"/>
    </location>
</feature>
<evidence type="ECO:0000256" key="3">
    <source>
        <dbReference type="ARBA" id="ARBA00022448"/>
    </source>
</evidence>
<evidence type="ECO:0000256" key="4">
    <source>
        <dbReference type="ARBA" id="ARBA00022729"/>
    </source>
</evidence>
<dbReference type="InterPro" id="IPR009451">
    <property type="entry name" value="Metamine_DH_Hvc"/>
</dbReference>
<evidence type="ECO:0000313" key="10">
    <source>
        <dbReference type="EMBL" id="EED34349.1"/>
    </source>
</evidence>
<name>B8KXR2_9GAMM</name>
<dbReference type="InterPro" id="IPR011044">
    <property type="entry name" value="Quino_amine_DH_bsu"/>
</dbReference>
<evidence type="ECO:0000313" key="11">
    <source>
        <dbReference type="Proteomes" id="UP000004699"/>
    </source>
</evidence>
<evidence type="ECO:0000256" key="2">
    <source>
        <dbReference type="ARBA" id="ARBA00010548"/>
    </source>
</evidence>
<evidence type="ECO:0000256" key="9">
    <source>
        <dbReference type="SAM" id="SignalP"/>
    </source>
</evidence>
<dbReference type="Gene3D" id="2.130.10.10">
    <property type="entry name" value="YVTN repeat-like/Quinoprotein amine dehydrogenase"/>
    <property type="match status" value="1"/>
</dbReference>
<keyword evidence="5" id="KW-0574">Periplasm</keyword>
<evidence type="ECO:0000256" key="6">
    <source>
        <dbReference type="ARBA" id="ARBA00022982"/>
    </source>
</evidence>
<dbReference type="AlphaFoldDB" id="B8KXR2"/>
<evidence type="ECO:0000256" key="8">
    <source>
        <dbReference type="PIRSR" id="PIRSR609451-50"/>
    </source>
</evidence>
<comment type="similarity">
    <text evidence="2">Belongs to the aromatic amine dehydrogenase heavy chain family.</text>
</comment>
<feature type="disulfide bond" evidence="8">
    <location>
        <begin position="167"/>
        <end position="182"/>
    </location>
</feature>
<accession>B8KXR2</accession>
<reference evidence="11" key="1">
    <citation type="journal article" date="2013" name="BMC Microbiol.">
        <title>Taxonomy and evolution of bacteriochlorophyll a-containing members of the OM60/NOR5 clade of marine gammaproteobacteria: description of Luminiphilus syltensis gen. nov., sp. nov., reclassification of Haliea rubra as Pseudohaliea rubra gen. nov., comb. nov., and emendation of Chromatocurvus halotolerans.</title>
        <authorList>
            <person name="Spring S."/>
            <person name="Riedel T."/>
            <person name="Sproer C."/>
            <person name="Yan S."/>
            <person name="Harder J."/>
            <person name="Fuchs B.M."/>
        </authorList>
    </citation>
    <scope>NUCLEOTIDE SEQUENCE [LARGE SCALE GENOMIC DNA]</scope>
    <source>
        <strain evidence="11">NOR51-B</strain>
    </source>
</reference>
<dbReference type="HOGENOM" id="CLU_059384_0_0_6"/>
<evidence type="ECO:0000256" key="5">
    <source>
        <dbReference type="ARBA" id="ARBA00022764"/>
    </source>
</evidence>
<comment type="subcellular location">
    <subcellularLocation>
        <location evidence="1">Periplasm</location>
    </subcellularLocation>
</comment>
<organism evidence="10 11">
    <name type="scientific">Luminiphilus syltensis NOR5-1B</name>
    <dbReference type="NCBI Taxonomy" id="565045"/>
    <lineage>
        <taxon>Bacteria</taxon>
        <taxon>Pseudomonadati</taxon>
        <taxon>Pseudomonadota</taxon>
        <taxon>Gammaproteobacteria</taxon>
        <taxon>Cellvibrionales</taxon>
        <taxon>Halieaceae</taxon>
        <taxon>Luminiphilus</taxon>
    </lineage>
</organism>
<sequence>MIQRLAVLMALLMASLAHAGVKPETISVAKLGEPTPTWVFIKAYMGGTNLFDASTGEMLGRLTLTPYTPVIEPHPEKGVIYAAESYYSRSDRGERTDVVTIYSIEDLAPVAEIPVPNKIAAFPHRQFSALMDDERHLAVFNLTPAQSISIVDVEAQKFVAEISTPGCAMMLPVPENAFLQLCGDGRLQLIRLDADGNEVTRFRSRPFFDIDDDPIFDRVLPFGDGWLLSSFEGLVYTVHVRADQIEISEPWRVVTTAEAAEDWKLGGWQIMGLTANKSIFYTLMHQGDIDTHEDPGTEIWVFDLKAQRRIARLPLEIPVMNLYLTQDEKPLLITSDINNQIDIYDAMTLKLIRRIEEPGEEAAILQGF</sequence>
<keyword evidence="7 10" id="KW-0560">Oxidoreductase</keyword>
<keyword evidence="8" id="KW-1015">Disulfide bond</keyword>
<dbReference type="SUPFAM" id="SSF50969">
    <property type="entry name" value="YVTN repeat-like/Quinoprotein amine dehydrogenase"/>
    <property type="match status" value="1"/>
</dbReference>
<dbReference type="Proteomes" id="UP000004699">
    <property type="component" value="Unassembled WGS sequence"/>
</dbReference>
<dbReference type="RefSeq" id="WP_009019097.1">
    <property type="nucleotide sequence ID" value="NZ_DS999411.1"/>
</dbReference>